<feature type="region of interest" description="Disordered" evidence="1">
    <location>
        <begin position="82"/>
        <end position="129"/>
    </location>
</feature>
<dbReference type="InterPro" id="IPR052928">
    <property type="entry name" value="Desiccation-related_membrane"/>
</dbReference>
<proteinExistence type="predicted"/>
<comment type="caution">
    <text evidence="2">The sequence shown here is derived from an EMBL/GenBank/DDBJ whole genome shotgun (WGS) entry which is preliminary data.</text>
</comment>
<protein>
    <submittedName>
        <fullName evidence="2">Gas vesicle protein</fullName>
    </submittedName>
</protein>
<sequence>MANAIKGILIGGAVGAVTALLLTPKTGKDMRESLMQKSSDLTAAARERATALASQAKDKASEARVRVNEIGKLAAEKVSTVADTTAGTFQQMKKDAEETDEASAKKSDSGHSLANGSSSPTTPTPAYQS</sequence>
<organism evidence="2 3">
    <name type="scientific">Paenibacillus phyllosphaerae</name>
    <dbReference type="NCBI Taxonomy" id="274593"/>
    <lineage>
        <taxon>Bacteria</taxon>
        <taxon>Bacillati</taxon>
        <taxon>Bacillota</taxon>
        <taxon>Bacilli</taxon>
        <taxon>Bacillales</taxon>
        <taxon>Paenibacillaceae</taxon>
        <taxon>Paenibacillus</taxon>
    </lineage>
</organism>
<dbReference type="PANTHER" id="PTHR35792">
    <property type="entry name" value="GENERAL STRESS PROTEIN"/>
    <property type="match status" value="1"/>
</dbReference>
<evidence type="ECO:0000313" key="3">
    <source>
        <dbReference type="Proteomes" id="UP000570361"/>
    </source>
</evidence>
<dbReference type="AlphaFoldDB" id="A0A7W5ATK8"/>
<feature type="compositionally biased region" description="Polar residues" evidence="1">
    <location>
        <begin position="110"/>
        <end position="129"/>
    </location>
</feature>
<name>A0A7W5ATK8_9BACL</name>
<reference evidence="2 3" key="1">
    <citation type="submission" date="2020-08" db="EMBL/GenBank/DDBJ databases">
        <title>Genomic Encyclopedia of Type Strains, Phase III (KMG-III): the genomes of soil and plant-associated and newly described type strains.</title>
        <authorList>
            <person name="Whitman W."/>
        </authorList>
    </citation>
    <scope>NUCLEOTIDE SEQUENCE [LARGE SCALE GENOMIC DNA]</scope>
    <source>
        <strain evidence="2 3">CECT 5862</strain>
    </source>
</reference>
<feature type="compositionally biased region" description="Basic and acidic residues" evidence="1">
    <location>
        <begin position="92"/>
        <end position="109"/>
    </location>
</feature>
<dbReference type="EMBL" id="JACHXK010000001">
    <property type="protein sequence ID" value="MBB3108530.1"/>
    <property type="molecule type" value="Genomic_DNA"/>
</dbReference>
<keyword evidence="3" id="KW-1185">Reference proteome</keyword>
<gene>
    <name evidence="2" type="ORF">FHS18_000558</name>
</gene>
<dbReference type="PANTHER" id="PTHR35792:SF2">
    <property type="entry name" value="GENERAL STRESS PROTEIN"/>
    <property type="match status" value="1"/>
</dbReference>
<dbReference type="Pfam" id="PF12732">
    <property type="entry name" value="YtxH"/>
    <property type="match status" value="1"/>
</dbReference>
<feature type="compositionally biased region" description="Polar residues" evidence="1">
    <location>
        <begin position="82"/>
        <end position="91"/>
    </location>
</feature>
<evidence type="ECO:0000256" key="1">
    <source>
        <dbReference type="SAM" id="MobiDB-lite"/>
    </source>
</evidence>
<dbReference type="InterPro" id="IPR024623">
    <property type="entry name" value="YtxH"/>
</dbReference>
<dbReference type="Proteomes" id="UP000570361">
    <property type="component" value="Unassembled WGS sequence"/>
</dbReference>
<evidence type="ECO:0000313" key="2">
    <source>
        <dbReference type="EMBL" id="MBB3108530.1"/>
    </source>
</evidence>
<accession>A0A7W5ATK8</accession>
<dbReference type="RefSeq" id="WP_183596679.1">
    <property type="nucleotide sequence ID" value="NZ_JACHXK010000001.1"/>
</dbReference>